<evidence type="ECO:0000313" key="1">
    <source>
        <dbReference type="EMBL" id="CAE0831995.1"/>
    </source>
</evidence>
<accession>A0A7S4LIQ8</accession>
<proteinExistence type="predicted"/>
<reference evidence="1" key="1">
    <citation type="submission" date="2021-01" db="EMBL/GenBank/DDBJ databases">
        <authorList>
            <person name="Corre E."/>
            <person name="Pelletier E."/>
            <person name="Niang G."/>
            <person name="Scheremetjew M."/>
            <person name="Finn R."/>
            <person name="Kale V."/>
            <person name="Holt S."/>
            <person name="Cochrane G."/>
            <person name="Meng A."/>
            <person name="Brown T."/>
            <person name="Cohen L."/>
        </authorList>
    </citation>
    <scope>NUCLEOTIDE SEQUENCE</scope>
    <source>
        <strain evidence="1">CCMP1594</strain>
    </source>
</reference>
<protein>
    <submittedName>
        <fullName evidence="1">Uncharacterized protein</fullName>
    </submittedName>
</protein>
<dbReference type="AlphaFoldDB" id="A0A7S4LIQ8"/>
<sequence>MQANGPPSEPVKRLPLGGVWCALLEAVRVLQCTVAFQENSGVHCFCWRRVSTESVVHPMPETFSHAPSFAWMRHLGLLNFTTKPLRPGRTPPADLQTTADYTHRVVEVQSLHHKSDLTPETSQRVSCCRSFCCCRIAPQ</sequence>
<gene>
    <name evidence="1" type="ORF">EGYM00163_LOCUS43277</name>
</gene>
<dbReference type="EMBL" id="HBJA01125680">
    <property type="protein sequence ID" value="CAE0831995.1"/>
    <property type="molecule type" value="Transcribed_RNA"/>
</dbReference>
<organism evidence="1">
    <name type="scientific">Eutreptiella gymnastica</name>
    <dbReference type="NCBI Taxonomy" id="73025"/>
    <lineage>
        <taxon>Eukaryota</taxon>
        <taxon>Discoba</taxon>
        <taxon>Euglenozoa</taxon>
        <taxon>Euglenida</taxon>
        <taxon>Spirocuta</taxon>
        <taxon>Euglenophyceae</taxon>
        <taxon>Eutreptiales</taxon>
        <taxon>Eutreptiaceae</taxon>
        <taxon>Eutreptiella</taxon>
    </lineage>
</organism>
<name>A0A7S4LIQ8_9EUGL</name>